<keyword evidence="3" id="KW-1185">Reference proteome</keyword>
<feature type="region of interest" description="Disordered" evidence="1">
    <location>
        <begin position="1"/>
        <end position="24"/>
    </location>
</feature>
<evidence type="ECO:0000256" key="1">
    <source>
        <dbReference type="SAM" id="MobiDB-lite"/>
    </source>
</evidence>
<evidence type="ECO:0000313" key="3">
    <source>
        <dbReference type="Proteomes" id="UP001159363"/>
    </source>
</evidence>
<proteinExistence type="predicted"/>
<gene>
    <name evidence="2" type="ORF">PR048_001799</name>
</gene>
<evidence type="ECO:0000313" key="2">
    <source>
        <dbReference type="EMBL" id="KAJ8896455.1"/>
    </source>
</evidence>
<sequence length="113" mass="12669">MVDIEDKKKTGTIQPGPWHTGNVELPSVAQVGSNNYGTQAAASRERYTDYFSGEGNVPWQMRMIGMDYKRCVLQTCEANCGRITNTLGLSTYNINCVELNVFIKKTKSHFETL</sequence>
<dbReference type="EMBL" id="JARBHB010000001">
    <property type="protein sequence ID" value="KAJ8896455.1"/>
    <property type="molecule type" value="Genomic_DNA"/>
</dbReference>
<accession>A0ABQ9IJT9</accession>
<name>A0ABQ9IJT9_9NEOP</name>
<protein>
    <submittedName>
        <fullName evidence="2">Uncharacterized protein</fullName>
    </submittedName>
</protein>
<comment type="caution">
    <text evidence="2">The sequence shown here is derived from an EMBL/GenBank/DDBJ whole genome shotgun (WGS) entry which is preliminary data.</text>
</comment>
<organism evidence="2 3">
    <name type="scientific">Dryococelus australis</name>
    <dbReference type="NCBI Taxonomy" id="614101"/>
    <lineage>
        <taxon>Eukaryota</taxon>
        <taxon>Metazoa</taxon>
        <taxon>Ecdysozoa</taxon>
        <taxon>Arthropoda</taxon>
        <taxon>Hexapoda</taxon>
        <taxon>Insecta</taxon>
        <taxon>Pterygota</taxon>
        <taxon>Neoptera</taxon>
        <taxon>Polyneoptera</taxon>
        <taxon>Phasmatodea</taxon>
        <taxon>Verophasmatodea</taxon>
        <taxon>Anareolatae</taxon>
        <taxon>Phasmatidae</taxon>
        <taxon>Eurycanthinae</taxon>
        <taxon>Dryococelus</taxon>
    </lineage>
</organism>
<dbReference type="Proteomes" id="UP001159363">
    <property type="component" value="Chromosome 1"/>
</dbReference>
<reference evidence="2 3" key="1">
    <citation type="submission" date="2023-02" db="EMBL/GenBank/DDBJ databases">
        <title>LHISI_Scaffold_Assembly.</title>
        <authorList>
            <person name="Stuart O.P."/>
            <person name="Cleave R."/>
            <person name="Magrath M.J.L."/>
            <person name="Mikheyev A.S."/>
        </authorList>
    </citation>
    <scope>NUCLEOTIDE SEQUENCE [LARGE SCALE GENOMIC DNA]</scope>
    <source>
        <strain evidence="2">Daus_M_001</strain>
        <tissue evidence="2">Leg muscle</tissue>
    </source>
</reference>